<keyword evidence="2 9" id="KW-0813">Transport</keyword>
<evidence type="ECO:0000313" key="11">
    <source>
        <dbReference type="EMBL" id="GGE31748.1"/>
    </source>
</evidence>
<comment type="similarity">
    <text evidence="8 9">Belongs to the TRAP transporter small permease family.</text>
</comment>
<organism evidence="11 12">
    <name type="scientific">Agaricicola taiwanensis</name>
    <dbReference type="NCBI Taxonomy" id="591372"/>
    <lineage>
        <taxon>Bacteria</taxon>
        <taxon>Pseudomonadati</taxon>
        <taxon>Pseudomonadota</taxon>
        <taxon>Alphaproteobacteria</taxon>
        <taxon>Rhodobacterales</taxon>
        <taxon>Paracoccaceae</taxon>
        <taxon>Agaricicola</taxon>
    </lineage>
</organism>
<evidence type="ECO:0000256" key="6">
    <source>
        <dbReference type="ARBA" id="ARBA00022989"/>
    </source>
</evidence>
<dbReference type="PANTHER" id="PTHR35011:SF4">
    <property type="entry name" value="SLL1102 PROTEIN"/>
    <property type="match status" value="1"/>
</dbReference>
<dbReference type="InterPro" id="IPR055348">
    <property type="entry name" value="DctQ"/>
</dbReference>
<feature type="transmembrane region" description="Helical" evidence="9">
    <location>
        <begin position="21"/>
        <end position="40"/>
    </location>
</feature>
<reference evidence="11" key="2">
    <citation type="submission" date="2020-09" db="EMBL/GenBank/DDBJ databases">
        <authorList>
            <person name="Sun Q."/>
            <person name="Sedlacek I."/>
        </authorList>
    </citation>
    <scope>NUCLEOTIDE SEQUENCE</scope>
    <source>
        <strain evidence="11">CCM 7684</strain>
    </source>
</reference>
<keyword evidence="4 9" id="KW-0997">Cell inner membrane</keyword>
<evidence type="ECO:0000256" key="8">
    <source>
        <dbReference type="ARBA" id="ARBA00038436"/>
    </source>
</evidence>
<evidence type="ECO:0000256" key="3">
    <source>
        <dbReference type="ARBA" id="ARBA00022475"/>
    </source>
</evidence>
<comment type="function">
    <text evidence="9">Part of the tripartite ATP-independent periplasmic (TRAP) transport system.</text>
</comment>
<dbReference type="Pfam" id="PF04290">
    <property type="entry name" value="DctQ"/>
    <property type="match status" value="1"/>
</dbReference>
<comment type="subcellular location">
    <subcellularLocation>
        <location evidence="1 9">Cell inner membrane</location>
        <topology evidence="1 9">Multi-pass membrane protein</topology>
    </subcellularLocation>
</comment>
<accession>A0A8J2VNW2</accession>
<evidence type="ECO:0000256" key="1">
    <source>
        <dbReference type="ARBA" id="ARBA00004429"/>
    </source>
</evidence>
<feature type="transmembrane region" description="Helical" evidence="9">
    <location>
        <begin position="46"/>
        <end position="67"/>
    </location>
</feature>
<gene>
    <name evidence="11" type="ORF">GCM10007276_06150</name>
</gene>
<evidence type="ECO:0000256" key="7">
    <source>
        <dbReference type="ARBA" id="ARBA00023136"/>
    </source>
</evidence>
<proteinExistence type="inferred from homology"/>
<evidence type="ECO:0000256" key="9">
    <source>
        <dbReference type="RuleBase" id="RU369079"/>
    </source>
</evidence>
<keyword evidence="12" id="KW-1185">Reference proteome</keyword>
<keyword evidence="3" id="KW-1003">Cell membrane</keyword>
<dbReference type="GO" id="GO:0005886">
    <property type="term" value="C:plasma membrane"/>
    <property type="evidence" value="ECO:0007669"/>
    <property type="project" value="UniProtKB-SubCell"/>
</dbReference>
<protein>
    <recommendedName>
        <fullName evidence="9">TRAP transporter small permease protein</fullName>
    </recommendedName>
</protein>
<dbReference type="Proteomes" id="UP000602745">
    <property type="component" value="Unassembled WGS sequence"/>
</dbReference>
<feature type="domain" description="Tripartite ATP-independent periplasmic transporters DctQ component" evidence="10">
    <location>
        <begin position="27"/>
        <end position="158"/>
    </location>
</feature>
<dbReference type="GO" id="GO:0022857">
    <property type="term" value="F:transmembrane transporter activity"/>
    <property type="evidence" value="ECO:0007669"/>
    <property type="project" value="UniProtKB-UniRule"/>
</dbReference>
<evidence type="ECO:0000256" key="5">
    <source>
        <dbReference type="ARBA" id="ARBA00022692"/>
    </source>
</evidence>
<dbReference type="AlphaFoldDB" id="A0A8J2VNW2"/>
<evidence type="ECO:0000256" key="2">
    <source>
        <dbReference type="ARBA" id="ARBA00022448"/>
    </source>
</evidence>
<feature type="transmembrane region" description="Helical" evidence="9">
    <location>
        <begin position="88"/>
        <end position="110"/>
    </location>
</feature>
<keyword evidence="6 9" id="KW-1133">Transmembrane helix</keyword>
<dbReference type="PANTHER" id="PTHR35011">
    <property type="entry name" value="2,3-DIKETO-L-GULONATE TRAP TRANSPORTER SMALL PERMEASE PROTEIN YIAM"/>
    <property type="match status" value="1"/>
</dbReference>
<name>A0A8J2VNW2_9RHOB</name>
<keyword evidence="7 9" id="KW-0472">Membrane</keyword>
<keyword evidence="5 9" id="KW-0812">Transmembrane</keyword>
<feature type="transmembrane region" description="Helical" evidence="9">
    <location>
        <begin position="137"/>
        <end position="158"/>
    </location>
</feature>
<evidence type="ECO:0000256" key="4">
    <source>
        <dbReference type="ARBA" id="ARBA00022519"/>
    </source>
</evidence>
<sequence>MNAIGNAISALNQKIGDYSSLLYLVVFVVTVYDVACRYFFNSPTIWGLELVIMLAGIHYMIAGAYAIKNDGHVRIDFIYRLLPKRAQMIMTIIAHLLALVFLLAVVYYGYQQAYPSVLGGETTGAGWNSHSPMYLKIAIPVGAALMVLQTIVCFVQACRELSNVR</sequence>
<evidence type="ECO:0000259" key="10">
    <source>
        <dbReference type="Pfam" id="PF04290"/>
    </source>
</evidence>
<comment type="caution">
    <text evidence="11">The sequence shown here is derived from an EMBL/GenBank/DDBJ whole genome shotgun (WGS) entry which is preliminary data.</text>
</comment>
<evidence type="ECO:0000313" key="12">
    <source>
        <dbReference type="Proteomes" id="UP000602745"/>
    </source>
</evidence>
<dbReference type="EMBL" id="BMCP01000001">
    <property type="protein sequence ID" value="GGE31748.1"/>
    <property type="molecule type" value="Genomic_DNA"/>
</dbReference>
<reference evidence="11" key="1">
    <citation type="journal article" date="2014" name="Int. J. Syst. Evol. Microbiol.">
        <title>Complete genome sequence of Corynebacterium casei LMG S-19264T (=DSM 44701T), isolated from a smear-ripened cheese.</title>
        <authorList>
            <consortium name="US DOE Joint Genome Institute (JGI-PGF)"/>
            <person name="Walter F."/>
            <person name="Albersmeier A."/>
            <person name="Kalinowski J."/>
            <person name="Ruckert C."/>
        </authorList>
    </citation>
    <scope>NUCLEOTIDE SEQUENCE</scope>
    <source>
        <strain evidence="11">CCM 7684</strain>
    </source>
</reference>
<dbReference type="RefSeq" id="WP_188408224.1">
    <property type="nucleotide sequence ID" value="NZ_BMCP01000001.1"/>
</dbReference>
<dbReference type="InterPro" id="IPR007387">
    <property type="entry name" value="TRAP_DctQ"/>
</dbReference>
<comment type="subunit">
    <text evidence="9">The complex comprises the extracytoplasmic solute receptor protein and the two transmembrane proteins.</text>
</comment>